<evidence type="ECO:0000313" key="3">
    <source>
        <dbReference type="EMBL" id="KAF2843786.1"/>
    </source>
</evidence>
<accession>A0A9P4SIW8</accession>
<feature type="region of interest" description="Disordered" evidence="1">
    <location>
        <begin position="71"/>
        <end position="118"/>
    </location>
</feature>
<evidence type="ECO:0000313" key="4">
    <source>
        <dbReference type="Proteomes" id="UP000799429"/>
    </source>
</evidence>
<dbReference type="Proteomes" id="UP000799429">
    <property type="component" value="Unassembled WGS sequence"/>
</dbReference>
<dbReference type="EMBL" id="MU006089">
    <property type="protein sequence ID" value="KAF2843786.1"/>
    <property type="molecule type" value="Genomic_DNA"/>
</dbReference>
<evidence type="ECO:0000256" key="2">
    <source>
        <dbReference type="SAM" id="Phobius"/>
    </source>
</evidence>
<feature type="compositionally biased region" description="Polar residues" evidence="1">
    <location>
        <begin position="75"/>
        <end position="94"/>
    </location>
</feature>
<dbReference type="AlphaFoldDB" id="A0A9P4SIW8"/>
<sequence length="173" mass="19907">MALNTMWTILIIFLSLVITSTILYVIWDRYYIRKARLAREVADEARKDGSLPRLWHPDHWINLSSQHQKLDASKESNSSTQNKGGKEFSTTTHANVDGSRKDIRTKEESPYNHLPRLDHPAPIRVADLKKIDLTFSRDNLPNTRFLMKDRVRQSAVLLKKSIPGLTTVKLDSN</sequence>
<comment type="caution">
    <text evidence="3">The sequence shown here is derived from an EMBL/GenBank/DDBJ whole genome shotgun (WGS) entry which is preliminary data.</text>
</comment>
<keyword evidence="4" id="KW-1185">Reference proteome</keyword>
<gene>
    <name evidence="3" type="ORF">M501DRAFT_1013120</name>
</gene>
<reference evidence="3" key="1">
    <citation type="journal article" date="2020" name="Stud. Mycol.">
        <title>101 Dothideomycetes genomes: a test case for predicting lifestyles and emergence of pathogens.</title>
        <authorList>
            <person name="Haridas S."/>
            <person name="Albert R."/>
            <person name="Binder M."/>
            <person name="Bloem J."/>
            <person name="Labutti K."/>
            <person name="Salamov A."/>
            <person name="Andreopoulos B."/>
            <person name="Baker S."/>
            <person name="Barry K."/>
            <person name="Bills G."/>
            <person name="Bluhm B."/>
            <person name="Cannon C."/>
            <person name="Castanera R."/>
            <person name="Culley D."/>
            <person name="Daum C."/>
            <person name="Ezra D."/>
            <person name="Gonzalez J."/>
            <person name="Henrissat B."/>
            <person name="Kuo A."/>
            <person name="Liang C."/>
            <person name="Lipzen A."/>
            <person name="Lutzoni F."/>
            <person name="Magnuson J."/>
            <person name="Mondo S."/>
            <person name="Nolan M."/>
            <person name="Ohm R."/>
            <person name="Pangilinan J."/>
            <person name="Park H.-J."/>
            <person name="Ramirez L."/>
            <person name="Alfaro M."/>
            <person name="Sun H."/>
            <person name="Tritt A."/>
            <person name="Yoshinaga Y."/>
            <person name="Zwiers L.-H."/>
            <person name="Turgeon B."/>
            <person name="Goodwin S."/>
            <person name="Spatafora J."/>
            <person name="Crous P."/>
            <person name="Grigoriev I."/>
        </authorList>
    </citation>
    <scope>NUCLEOTIDE SEQUENCE</scope>
    <source>
        <strain evidence="3">CBS 101060</strain>
    </source>
</reference>
<feature type="compositionally biased region" description="Basic and acidic residues" evidence="1">
    <location>
        <begin position="98"/>
        <end position="118"/>
    </location>
</feature>
<keyword evidence="2" id="KW-0812">Transmembrane</keyword>
<keyword evidence="2" id="KW-0472">Membrane</keyword>
<evidence type="ECO:0000256" key="1">
    <source>
        <dbReference type="SAM" id="MobiDB-lite"/>
    </source>
</evidence>
<keyword evidence="2" id="KW-1133">Transmembrane helix</keyword>
<organism evidence="3 4">
    <name type="scientific">Patellaria atrata CBS 101060</name>
    <dbReference type="NCBI Taxonomy" id="1346257"/>
    <lineage>
        <taxon>Eukaryota</taxon>
        <taxon>Fungi</taxon>
        <taxon>Dikarya</taxon>
        <taxon>Ascomycota</taxon>
        <taxon>Pezizomycotina</taxon>
        <taxon>Dothideomycetes</taxon>
        <taxon>Dothideomycetes incertae sedis</taxon>
        <taxon>Patellariales</taxon>
        <taxon>Patellariaceae</taxon>
        <taxon>Patellaria</taxon>
    </lineage>
</organism>
<feature type="transmembrane region" description="Helical" evidence="2">
    <location>
        <begin position="6"/>
        <end position="27"/>
    </location>
</feature>
<name>A0A9P4SIW8_9PEZI</name>
<protein>
    <submittedName>
        <fullName evidence="3">Uncharacterized protein</fullName>
    </submittedName>
</protein>
<proteinExistence type="predicted"/>